<evidence type="ECO:0000313" key="1">
    <source>
        <dbReference type="Ensembl" id="ENSMMOP00000015354.1"/>
    </source>
</evidence>
<evidence type="ECO:0000313" key="2">
    <source>
        <dbReference type="Proteomes" id="UP000261620"/>
    </source>
</evidence>
<proteinExistence type="predicted"/>
<dbReference type="Proteomes" id="UP000261620">
    <property type="component" value="Unplaced"/>
</dbReference>
<organism evidence="1 2">
    <name type="scientific">Mola mola</name>
    <name type="common">Ocean sunfish</name>
    <name type="synonym">Tetraodon mola</name>
    <dbReference type="NCBI Taxonomy" id="94237"/>
    <lineage>
        <taxon>Eukaryota</taxon>
        <taxon>Metazoa</taxon>
        <taxon>Chordata</taxon>
        <taxon>Craniata</taxon>
        <taxon>Vertebrata</taxon>
        <taxon>Euteleostomi</taxon>
        <taxon>Actinopterygii</taxon>
        <taxon>Neopterygii</taxon>
        <taxon>Teleostei</taxon>
        <taxon>Neoteleostei</taxon>
        <taxon>Acanthomorphata</taxon>
        <taxon>Eupercaria</taxon>
        <taxon>Tetraodontiformes</taxon>
        <taxon>Molidae</taxon>
        <taxon>Mola</taxon>
    </lineage>
</organism>
<protein>
    <submittedName>
        <fullName evidence="1">Uncharacterized protein</fullName>
    </submittedName>
</protein>
<dbReference type="Ensembl" id="ENSMMOT00000015607.1">
    <property type="protein sequence ID" value="ENSMMOP00000015354.1"/>
    <property type="gene ID" value="ENSMMOG00000011719.1"/>
</dbReference>
<reference evidence="1" key="1">
    <citation type="submission" date="2025-08" db="UniProtKB">
        <authorList>
            <consortium name="Ensembl"/>
        </authorList>
    </citation>
    <scope>IDENTIFICATION</scope>
</reference>
<sequence length="47" mass="5028">AVELLLQLPTSLGHHSCSSSSPSRPQASMLSFCHNVPVPPMNCLQKP</sequence>
<keyword evidence="2" id="KW-1185">Reference proteome</keyword>
<dbReference type="AlphaFoldDB" id="A0A3Q3X0J5"/>
<accession>A0A3Q3X0J5</accession>
<reference evidence="1" key="2">
    <citation type="submission" date="2025-09" db="UniProtKB">
        <authorList>
            <consortium name="Ensembl"/>
        </authorList>
    </citation>
    <scope>IDENTIFICATION</scope>
</reference>
<name>A0A3Q3X0J5_MOLML</name>